<keyword evidence="2" id="KW-0812">Transmembrane</keyword>
<dbReference type="Gene3D" id="2.40.50.1020">
    <property type="entry name" value="LytTr DNA-binding domain"/>
    <property type="match status" value="1"/>
</dbReference>
<evidence type="ECO:0000256" key="2">
    <source>
        <dbReference type="SAM" id="Phobius"/>
    </source>
</evidence>
<accession>A0ABV7A0R2</accession>
<dbReference type="PANTHER" id="PTHR37299">
    <property type="entry name" value="TRANSCRIPTIONAL REGULATOR-RELATED"/>
    <property type="match status" value="1"/>
</dbReference>
<feature type="transmembrane region" description="Helical" evidence="2">
    <location>
        <begin position="343"/>
        <end position="363"/>
    </location>
</feature>
<feature type="domain" description="HTH LytTR-type" evidence="4">
    <location>
        <begin position="395"/>
        <end position="499"/>
    </location>
</feature>
<proteinExistence type="predicted"/>
<feature type="coiled-coil region" evidence="1">
    <location>
        <begin position="362"/>
        <end position="389"/>
    </location>
</feature>
<dbReference type="SMART" id="SM00850">
    <property type="entry name" value="LytTR"/>
    <property type="match status" value="1"/>
</dbReference>
<feature type="transmembrane region" description="Helical" evidence="2">
    <location>
        <begin position="268"/>
        <end position="287"/>
    </location>
</feature>
<protein>
    <submittedName>
        <fullName evidence="5">LytTR family DNA-binding domain-containing protein</fullName>
    </submittedName>
</protein>
<feature type="transmembrane region" description="Helical" evidence="2">
    <location>
        <begin position="318"/>
        <end position="337"/>
    </location>
</feature>
<keyword evidence="2" id="KW-1133">Transmembrane helix</keyword>
<evidence type="ECO:0000256" key="3">
    <source>
        <dbReference type="SAM" id="SignalP"/>
    </source>
</evidence>
<dbReference type="PANTHER" id="PTHR37299:SF1">
    <property type="entry name" value="STAGE 0 SPORULATION PROTEIN A HOMOLOG"/>
    <property type="match status" value="1"/>
</dbReference>
<evidence type="ECO:0000259" key="4">
    <source>
        <dbReference type="PROSITE" id="PS50930"/>
    </source>
</evidence>
<keyword evidence="5" id="KW-0238">DNA-binding</keyword>
<organism evidence="5 6">
    <name type="scientific">Hyphobacterium vulgare</name>
    <dbReference type="NCBI Taxonomy" id="1736751"/>
    <lineage>
        <taxon>Bacteria</taxon>
        <taxon>Pseudomonadati</taxon>
        <taxon>Pseudomonadota</taxon>
        <taxon>Alphaproteobacteria</taxon>
        <taxon>Maricaulales</taxon>
        <taxon>Maricaulaceae</taxon>
        <taxon>Hyphobacterium</taxon>
    </lineage>
</organism>
<dbReference type="InterPro" id="IPR007492">
    <property type="entry name" value="LytTR_DNA-bd_dom"/>
</dbReference>
<feature type="transmembrane region" description="Helical" evidence="2">
    <location>
        <begin position="237"/>
        <end position="256"/>
    </location>
</feature>
<dbReference type="GO" id="GO:0003677">
    <property type="term" value="F:DNA binding"/>
    <property type="evidence" value="ECO:0007669"/>
    <property type="project" value="UniProtKB-KW"/>
</dbReference>
<dbReference type="PROSITE" id="PS50930">
    <property type="entry name" value="HTH_LYTTR"/>
    <property type="match status" value="1"/>
</dbReference>
<feature type="signal peptide" evidence="3">
    <location>
        <begin position="1"/>
        <end position="18"/>
    </location>
</feature>
<dbReference type="InterPro" id="IPR046947">
    <property type="entry name" value="LytR-like"/>
</dbReference>
<sequence length="504" mass="53638">MRFLVLVLFWLIAADADAQGVNHDQPVMVCPAEAGDTVPPDFGRAGCRSVPLQAVDPQGRALWVRLSVTVAPELIETGGPLGLFISGKASSEIWIGGRRIGANGVPAATPEAEVPGRIDAVIFLPPGTLSAGENEIVLSLSAQHGLVRLNYPLQHIGVYAYQDPTSFILAAYWPALVTLGLFGAGFVVFGVLAIRGDDREGSALMALLPLAAAGQLVAETLRGFWSYPYPVQDFRLIAITGFAVVFGGALIALVSLRTTRMSPIRRALVTGGTLVVTLLAVGLAGAFDTKTALALVIPAFAGITLSAWNALSGRRSAWIWAAALSTFVFAYLLPDGLFLDRHFYFVVAGLLLALFFLHAISLVRERRQRRAEEARARKLETALDLARERARPSDLAIAAPGRMEKVSTARISHLSGAGDYVEIHTDDGRTLLHGGSLSALEETLPATFLRVHRSHIVNTLFVTALEREASGTGLLTLSTGTVIPVSRRILPAVRQALGVVAGAP</sequence>
<feature type="transmembrane region" description="Helical" evidence="2">
    <location>
        <begin position="206"/>
        <end position="225"/>
    </location>
</feature>
<evidence type="ECO:0000256" key="1">
    <source>
        <dbReference type="SAM" id="Coils"/>
    </source>
</evidence>
<name>A0ABV7A0R2_9PROT</name>
<evidence type="ECO:0000313" key="5">
    <source>
        <dbReference type="EMBL" id="MFC2927295.1"/>
    </source>
</evidence>
<keyword evidence="1" id="KW-0175">Coiled coil</keyword>
<dbReference type="Proteomes" id="UP001595379">
    <property type="component" value="Unassembled WGS sequence"/>
</dbReference>
<dbReference type="EMBL" id="JBHRSV010000028">
    <property type="protein sequence ID" value="MFC2927295.1"/>
    <property type="molecule type" value="Genomic_DNA"/>
</dbReference>
<dbReference type="RefSeq" id="WP_343163282.1">
    <property type="nucleotide sequence ID" value="NZ_JBHRSV010000028.1"/>
</dbReference>
<gene>
    <name evidence="5" type="ORF">ACFOOR_14400</name>
</gene>
<keyword evidence="3" id="KW-0732">Signal</keyword>
<dbReference type="Pfam" id="PF04397">
    <property type="entry name" value="LytTR"/>
    <property type="match status" value="1"/>
</dbReference>
<feature type="transmembrane region" description="Helical" evidence="2">
    <location>
        <begin position="171"/>
        <end position="194"/>
    </location>
</feature>
<evidence type="ECO:0000313" key="6">
    <source>
        <dbReference type="Proteomes" id="UP001595379"/>
    </source>
</evidence>
<feature type="transmembrane region" description="Helical" evidence="2">
    <location>
        <begin position="293"/>
        <end position="311"/>
    </location>
</feature>
<keyword evidence="2" id="KW-0472">Membrane</keyword>
<feature type="chain" id="PRO_5047027563" evidence="3">
    <location>
        <begin position="19"/>
        <end position="504"/>
    </location>
</feature>
<comment type="caution">
    <text evidence="5">The sequence shown here is derived from an EMBL/GenBank/DDBJ whole genome shotgun (WGS) entry which is preliminary data.</text>
</comment>
<keyword evidence="6" id="KW-1185">Reference proteome</keyword>
<reference evidence="6" key="1">
    <citation type="journal article" date="2019" name="Int. J. Syst. Evol. Microbiol.">
        <title>The Global Catalogue of Microorganisms (GCM) 10K type strain sequencing project: providing services to taxonomists for standard genome sequencing and annotation.</title>
        <authorList>
            <consortium name="The Broad Institute Genomics Platform"/>
            <consortium name="The Broad Institute Genome Sequencing Center for Infectious Disease"/>
            <person name="Wu L."/>
            <person name="Ma J."/>
        </authorList>
    </citation>
    <scope>NUCLEOTIDE SEQUENCE [LARGE SCALE GENOMIC DNA]</scope>
    <source>
        <strain evidence="6">KCTC 52487</strain>
    </source>
</reference>